<reference evidence="4 5" key="2">
    <citation type="submission" date="2020-08" db="EMBL/GenBank/DDBJ databases">
        <title>Stappia taiwanensis sp. nov., isolated from a coastal thermal spring.</title>
        <authorList>
            <person name="Kampfer P."/>
        </authorList>
    </citation>
    <scope>NUCLEOTIDE SEQUENCE [LARGE SCALE GENOMIC DNA]</scope>
    <source>
        <strain evidence="4 5">DSM 23284</strain>
    </source>
</reference>
<keyword evidence="1 2" id="KW-0807">Transducer</keyword>
<dbReference type="PROSITE" id="PS50111">
    <property type="entry name" value="CHEMOTAXIS_TRANSDUC_2"/>
    <property type="match status" value="1"/>
</dbReference>
<sequence>MRDRQTALTLDMIEADLRSAAAGIGSGAQQLRQRVDEQLEVLSGIRGDSETLRGETEQADRTARHLSEAIESLAAASGEIDDQVRHSSELADEARQVADTANAGIQELKTAIDDIAHVVRLISDVAKQTNLLALNATIEAARAGEAGKGFAVVASEVKALSVETQTATDEIVANIARLQQSAEGSIVAVDRIIGVIGEIRPSFSAVAEAVSQQLQTSRDVSETARQTASFVRAVTEKVGTIAAATDNAAQSGRAAGAATDTMLDLSGNLNNRVTMMIRQTAMGDRRRHDRLPAELSGTLTRGGQRLAVGSRDLSAGGVLLVPQHPGEGDGFTPGPAQLELAGLGAVAVDLVARSDNGLHCAFRSPSPEFQAKLEAKLTRISEELERYITRARDGAARITEALTQALAEGTLSLDALFDTDYRPIEGSNPPQVTSRALTALEALLPAIQEEILAGAQSDGMSFCAAVDRNGYLPVHNRIYSQPQRPDDPVWNAAHCRNRRMFDDRAGLSAARNTRPFLIQTYPRDMGNGEIVWMREIDAPVMIADRHWGAFRTAYRL</sequence>
<evidence type="ECO:0000256" key="2">
    <source>
        <dbReference type="PROSITE-ProRule" id="PRU00284"/>
    </source>
</evidence>
<comment type="caution">
    <text evidence="4">The sequence shown here is derived from an EMBL/GenBank/DDBJ whole genome shotgun (WGS) entry which is preliminary data.</text>
</comment>
<dbReference type="RefSeq" id="WP_181759223.1">
    <property type="nucleotide sequence ID" value="NZ_BMCR01000004.1"/>
</dbReference>
<dbReference type="Gene3D" id="2.40.10.220">
    <property type="entry name" value="predicted glycosyltransferase like domains"/>
    <property type="match status" value="1"/>
</dbReference>
<dbReference type="SMART" id="SM00283">
    <property type="entry name" value="MA"/>
    <property type="match status" value="1"/>
</dbReference>
<dbReference type="GO" id="GO:0016020">
    <property type="term" value="C:membrane"/>
    <property type="evidence" value="ECO:0007669"/>
    <property type="project" value="InterPro"/>
</dbReference>
<evidence type="ECO:0000256" key="1">
    <source>
        <dbReference type="ARBA" id="ARBA00023224"/>
    </source>
</evidence>
<protein>
    <submittedName>
        <fullName evidence="4">Methyl-accepting chemotaxis protein</fullName>
    </submittedName>
</protein>
<dbReference type="AlphaFoldDB" id="A0A838XVR0"/>
<keyword evidence="5" id="KW-1185">Reference proteome</keyword>
<evidence type="ECO:0000313" key="5">
    <source>
        <dbReference type="Proteomes" id="UP000559404"/>
    </source>
</evidence>
<evidence type="ECO:0000313" key="4">
    <source>
        <dbReference type="EMBL" id="MBA4611043.1"/>
    </source>
</evidence>
<accession>A0A838XVR0</accession>
<feature type="domain" description="Methyl-accepting transducer" evidence="3">
    <location>
        <begin position="13"/>
        <end position="263"/>
    </location>
</feature>
<dbReference type="InterPro" id="IPR004089">
    <property type="entry name" value="MCPsignal_dom"/>
</dbReference>
<dbReference type="GO" id="GO:0035438">
    <property type="term" value="F:cyclic-di-GMP binding"/>
    <property type="evidence" value="ECO:0007669"/>
    <property type="project" value="InterPro"/>
</dbReference>
<reference evidence="4 5" key="1">
    <citation type="submission" date="2020-07" db="EMBL/GenBank/DDBJ databases">
        <authorList>
            <person name="Li M."/>
        </authorList>
    </citation>
    <scope>NUCLEOTIDE SEQUENCE [LARGE SCALE GENOMIC DNA]</scope>
    <source>
        <strain evidence="4 5">DSM 23284</strain>
    </source>
</reference>
<dbReference type="Pfam" id="PF00015">
    <property type="entry name" value="MCPsignal"/>
    <property type="match status" value="1"/>
</dbReference>
<dbReference type="SUPFAM" id="SSF58104">
    <property type="entry name" value="Methyl-accepting chemotaxis protein (MCP) signaling domain"/>
    <property type="match status" value="1"/>
</dbReference>
<dbReference type="GO" id="GO:0007165">
    <property type="term" value="P:signal transduction"/>
    <property type="evidence" value="ECO:0007669"/>
    <property type="project" value="UniProtKB-KW"/>
</dbReference>
<dbReference type="Proteomes" id="UP000559404">
    <property type="component" value="Unassembled WGS sequence"/>
</dbReference>
<proteinExistence type="predicted"/>
<dbReference type="SUPFAM" id="SSF141371">
    <property type="entry name" value="PilZ domain-like"/>
    <property type="match status" value="1"/>
</dbReference>
<gene>
    <name evidence="4" type="ORF">H1W37_05230</name>
</gene>
<name>A0A838XVR0_9HYPH</name>
<dbReference type="PANTHER" id="PTHR32089:SF112">
    <property type="entry name" value="LYSOZYME-LIKE PROTEIN-RELATED"/>
    <property type="match status" value="1"/>
</dbReference>
<dbReference type="InterPro" id="IPR009875">
    <property type="entry name" value="PilZ_domain"/>
</dbReference>
<dbReference type="Pfam" id="PF07238">
    <property type="entry name" value="PilZ"/>
    <property type="match status" value="1"/>
</dbReference>
<organism evidence="4 5">
    <name type="scientific">Stappia taiwanensis</name>
    <dbReference type="NCBI Taxonomy" id="992267"/>
    <lineage>
        <taxon>Bacteria</taxon>
        <taxon>Pseudomonadati</taxon>
        <taxon>Pseudomonadota</taxon>
        <taxon>Alphaproteobacteria</taxon>
        <taxon>Hyphomicrobiales</taxon>
        <taxon>Stappiaceae</taxon>
        <taxon>Stappia</taxon>
    </lineage>
</organism>
<dbReference type="PANTHER" id="PTHR32089">
    <property type="entry name" value="METHYL-ACCEPTING CHEMOTAXIS PROTEIN MCPB"/>
    <property type="match status" value="1"/>
</dbReference>
<evidence type="ECO:0000259" key="3">
    <source>
        <dbReference type="PROSITE" id="PS50111"/>
    </source>
</evidence>
<dbReference type="EMBL" id="JACEON010000003">
    <property type="protein sequence ID" value="MBA4611043.1"/>
    <property type="molecule type" value="Genomic_DNA"/>
</dbReference>
<dbReference type="Gene3D" id="1.10.287.950">
    <property type="entry name" value="Methyl-accepting chemotaxis protein"/>
    <property type="match status" value="1"/>
</dbReference>